<evidence type="ECO:0000313" key="12">
    <source>
        <dbReference type="Proteomes" id="UP000594454"/>
    </source>
</evidence>
<dbReference type="GO" id="GO:0020037">
    <property type="term" value="F:heme binding"/>
    <property type="evidence" value="ECO:0007669"/>
    <property type="project" value="InterPro"/>
</dbReference>
<evidence type="ECO:0000256" key="10">
    <source>
        <dbReference type="SAM" id="SignalP"/>
    </source>
</evidence>
<dbReference type="GO" id="GO:0004497">
    <property type="term" value="F:monooxygenase activity"/>
    <property type="evidence" value="ECO:0007669"/>
    <property type="project" value="UniProtKB-KW"/>
</dbReference>
<evidence type="ECO:0000256" key="3">
    <source>
        <dbReference type="ARBA" id="ARBA00022617"/>
    </source>
</evidence>
<organism evidence="11 12">
    <name type="scientific">Hermetia illucens</name>
    <name type="common">Black soldier fly</name>
    <dbReference type="NCBI Taxonomy" id="343691"/>
    <lineage>
        <taxon>Eukaryota</taxon>
        <taxon>Metazoa</taxon>
        <taxon>Ecdysozoa</taxon>
        <taxon>Arthropoda</taxon>
        <taxon>Hexapoda</taxon>
        <taxon>Insecta</taxon>
        <taxon>Pterygota</taxon>
        <taxon>Neoptera</taxon>
        <taxon>Endopterygota</taxon>
        <taxon>Diptera</taxon>
        <taxon>Brachycera</taxon>
        <taxon>Stratiomyomorpha</taxon>
        <taxon>Stratiomyidae</taxon>
        <taxon>Hermetiinae</taxon>
        <taxon>Hermetia</taxon>
    </lineage>
</organism>
<dbReference type="Proteomes" id="UP000594454">
    <property type="component" value="Chromosome 4"/>
</dbReference>
<reference evidence="11 12" key="1">
    <citation type="submission" date="2020-11" db="EMBL/GenBank/DDBJ databases">
        <authorList>
            <person name="Wallbank WR R."/>
            <person name="Pardo Diaz C."/>
            <person name="Kozak K."/>
            <person name="Martin S."/>
            <person name="Jiggins C."/>
            <person name="Moest M."/>
            <person name="Warren A I."/>
            <person name="Generalovic N T."/>
            <person name="Byers J.R.P. K."/>
            <person name="Montejo-Kovacevich G."/>
            <person name="Yen C E."/>
        </authorList>
    </citation>
    <scope>NUCLEOTIDE SEQUENCE [LARGE SCALE GENOMIC DNA]</scope>
</reference>
<dbReference type="InterPro" id="IPR002401">
    <property type="entry name" value="Cyt_P450_E_grp-I"/>
</dbReference>
<comment type="similarity">
    <text evidence="2 9">Belongs to the cytochrome P450 family.</text>
</comment>
<dbReference type="PANTHER" id="PTHR24291:SF187">
    <property type="entry name" value="CYTOCHROME P450 4AE1-RELATED"/>
    <property type="match status" value="1"/>
</dbReference>
<evidence type="ECO:0000256" key="5">
    <source>
        <dbReference type="ARBA" id="ARBA00023002"/>
    </source>
</evidence>
<comment type="cofactor">
    <cofactor evidence="1 8">
        <name>heme</name>
        <dbReference type="ChEBI" id="CHEBI:30413"/>
    </cofactor>
</comment>
<keyword evidence="5 9" id="KW-0560">Oxidoreductase</keyword>
<dbReference type="InterPro" id="IPR036396">
    <property type="entry name" value="Cyt_P450_sf"/>
</dbReference>
<evidence type="ECO:0000313" key="11">
    <source>
        <dbReference type="EMBL" id="CAD7087169.1"/>
    </source>
</evidence>
<dbReference type="PRINTS" id="PR00385">
    <property type="entry name" value="P450"/>
</dbReference>
<dbReference type="GO" id="GO:0005506">
    <property type="term" value="F:iron ion binding"/>
    <property type="evidence" value="ECO:0007669"/>
    <property type="project" value="InterPro"/>
</dbReference>
<evidence type="ECO:0008006" key="13">
    <source>
        <dbReference type="Google" id="ProtNLM"/>
    </source>
</evidence>
<keyword evidence="12" id="KW-1185">Reference proteome</keyword>
<keyword evidence="4 8" id="KW-0479">Metal-binding</keyword>
<dbReference type="OMA" id="ERGFMTA"/>
<evidence type="ECO:0000256" key="2">
    <source>
        <dbReference type="ARBA" id="ARBA00010617"/>
    </source>
</evidence>
<dbReference type="AlphaFoldDB" id="A0A7R8YWB7"/>
<proteinExistence type="inferred from homology"/>
<dbReference type="EMBL" id="LR899012">
    <property type="protein sequence ID" value="CAD7087169.1"/>
    <property type="molecule type" value="Genomic_DNA"/>
</dbReference>
<gene>
    <name evidence="11" type="ORF">HERILL_LOCUS9891</name>
</gene>
<name>A0A7R8YWB7_HERIL</name>
<accession>A0A7R8YWB7</accession>
<dbReference type="PROSITE" id="PS00086">
    <property type="entry name" value="CYTOCHROME_P450"/>
    <property type="match status" value="1"/>
</dbReference>
<dbReference type="PANTHER" id="PTHR24291">
    <property type="entry name" value="CYTOCHROME P450 FAMILY 4"/>
    <property type="match status" value="1"/>
</dbReference>
<dbReference type="Gene3D" id="1.10.630.10">
    <property type="entry name" value="Cytochrome P450"/>
    <property type="match status" value="1"/>
</dbReference>
<dbReference type="PRINTS" id="PR00463">
    <property type="entry name" value="EP450I"/>
</dbReference>
<evidence type="ECO:0000256" key="1">
    <source>
        <dbReference type="ARBA" id="ARBA00001971"/>
    </source>
</evidence>
<dbReference type="Pfam" id="PF00067">
    <property type="entry name" value="p450"/>
    <property type="match status" value="1"/>
</dbReference>
<keyword evidence="10" id="KW-0732">Signal</keyword>
<feature type="signal peptide" evidence="10">
    <location>
        <begin position="1"/>
        <end position="20"/>
    </location>
</feature>
<evidence type="ECO:0000256" key="7">
    <source>
        <dbReference type="ARBA" id="ARBA00023033"/>
    </source>
</evidence>
<dbReference type="GO" id="GO:0016705">
    <property type="term" value="F:oxidoreductase activity, acting on paired donors, with incorporation or reduction of molecular oxygen"/>
    <property type="evidence" value="ECO:0007669"/>
    <property type="project" value="InterPro"/>
</dbReference>
<feature type="chain" id="PRO_5030555633" description="Cytochrome P450" evidence="10">
    <location>
        <begin position="21"/>
        <end position="505"/>
    </location>
</feature>
<dbReference type="OrthoDB" id="1470350at2759"/>
<keyword evidence="3 8" id="KW-0349">Heme</keyword>
<evidence type="ECO:0000256" key="6">
    <source>
        <dbReference type="ARBA" id="ARBA00023004"/>
    </source>
</evidence>
<dbReference type="InterPro" id="IPR050196">
    <property type="entry name" value="Cytochrome_P450_Monoox"/>
</dbReference>
<dbReference type="InParanoid" id="A0A7R8YWB7"/>
<protein>
    <recommendedName>
        <fullName evidence="13">Cytochrome P450</fullName>
    </recommendedName>
</protein>
<sequence length="505" mass="58037">MLFTLIVILITLAILLDYSAKKRRYDMTVNIPGPDIIPIFGSTFIFKERSVEDSLNIVKDLTTKYGPVTRTWLGHKLIIAIRKPELLEAILTSPKYITKGSLYDFLEIWLGRGLLLSTGSKWHSRRKIITPTFHFKILEEFVEIFDRQSKILAQKLEKHLDGKEFNVYPYVTLAALDVVCETAMGTKINAQTDPDCEYVKAVAEITTILTQRFVNIWYRSDLIFRIFAPKMKERQDYAVSVLHNFTERIIEERKNTLLSEKTNKDATTTQEDTDVGTKRKMALLDVLLQSSADGKPLTNTDIREEVDTFMFEGHDTTTSAMSFTLYCLSRHPEVQKRAFQEICEVIGTDKNKPVTYRDLQNLKYLECVIKESLRLYPSVPLIGRRMIEDTKIGDYILPADANVSVPIFVILKDPILFPEPEKFNPDRHLLENSDEKTNPYSYIPFSAGPRNCIGQKFAMLEMKSTVSKMLRHYELLPIGPEPIPVINLVLRSINGIHIGIKQRQY</sequence>
<keyword evidence="7 9" id="KW-0503">Monooxygenase</keyword>
<dbReference type="SUPFAM" id="SSF48264">
    <property type="entry name" value="Cytochrome P450"/>
    <property type="match status" value="1"/>
</dbReference>
<evidence type="ECO:0000256" key="8">
    <source>
        <dbReference type="PIRSR" id="PIRSR602401-1"/>
    </source>
</evidence>
<keyword evidence="6 8" id="KW-0408">Iron</keyword>
<evidence type="ECO:0000256" key="4">
    <source>
        <dbReference type="ARBA" id="ARBA00022723"/>
    </source>
</evidence>
<evidence type="ECO:0000256" key="9">
    <source>
        <dbReference type="RuleBase" id="RU000461"/>
    </source>
</evidence>
<dbReference type="FunCoup" id="A0A7R8YWB7">
    <property type="interactions" value="14"/>
</dbReference>
<dbReference type="InterPro" id="IPR017972">
    <property type="entry name" value="Cyt_P450_CS"/>
</dbReference>
<dbReference type="InterPro" id="IPR001128">
    <property type="entry name" value="Cyt_P450"/>
</dbReference>
<feature type="binding site" description="axial binding residue" evidence="8">
    <location>
        <position position="452"/>
    </location>
    <ligand>
        <name>heme</name>
        <dbReference type="ChEBI" id="CHEBI:30413"/>
    </ligand>
    <ligandPart>
        <name>Fe</name>
        <dbReference type="ChEBI" id="CHEBI:18248"/>
    </ligandPart>
</feature>
<dbReference type="CDD" id="cd20628">
    <property type="entry name" value="CYP4"/>
    <property type="match status" value="1"/>
</dbReference>